<accession>A0AAN7ZP02</accession>
<sequence length="817" mass="83515">MGFLEILVLMALPSAMGQVLPRQTDMAASSSNFTTSSTMTTTADTSAITQPPPCCWVIGGTFAVGVNRWWTSSVEEVVATVIKNIGRYDDNSTKVLDTTVLSAIGPYTNGSSTKVLNATTIYKGVNATLPASVFDTYLANSAYYLSSDFNQVGLVLPTDILTGNGAFLSGAGDYAATAVENKTAVSFDFTDLVVASPTPYDYWMNFGILTFRPPIFENYTGTLPIKTYEPSMCGHWSAYTSVDYVPGSLTTATTSYSIYVQSVSAEIFTTKTLTYTDIVSVPISTAAPTFYPNGMDSDKFFMGKKKGPPFPGMASNYSLSSGFSDWGASNFYRTYVSVKATQVPDGQAELALPTGLIPWLASNKTLLSMYPFLENCWTLPGVGQPTVHAPVNQLTTTIENIVEMGAPATTKPTPTPYVAPTPDPYTAPTAEPVSQDTPTAPTTASPNTPTPDTPSTPTTASPDAPPQDTAGEGSGTPTSAAGTDASPSPDNTGTTEASPTTADNPPTTQNNVAPTSQVSSPANSDFGDDDTAVDNPVGTITTSDDLGNLLGAISSVANSQTSDAAVVPAGTAQESSPSAMSTTPAVSTDLGNLLGAISSVANTQSTAAAGVSTAGTPSPDESHDSASQTTAPVAVYNGQTVGSTPTVINGQTVSVSGNDLIIASGSSTRTEQLGATTTSVAVYNGQTIDRGTPTVVGGETISVSGNNVIVASGSSTRTQALDASSAIIDGQTVHEGVPTVINGETVSLSGTALVVASGSATRTEGLGGAIISGIGGSSDATNSIAPAAAPTNGGNGRTMERQWVVYVVAMLGVVRAI</sequence>
<evidence type="ECO:0000256" key="2">
    <source>
        <dbReference type="SAM" id="SignalP"/>
    </source>
</evidence>
<name>A0AAN7ZP02_9PEZI</name>
<dbReference type="EMBL" id="JAVRQU010000006">
    <property type="protein sequence ID" value="KAK5701651.1"/>
    <property type="molecule type" value="Genomic_DNA"/>
</dbReference>
<evidence type="ECO:0000313" key="4">
    <source>
        <dbReference type="Proteomes" id="UP001310594"/>
    </source>
</evidence>
<keyword evidence="2" id="KW-0732">Signal</keyword>
<feature type="signal peptide" evidence="2">
    <location>
        <begin position="1"/>
        <end position="17"/>
    </location>
</feature>
<gene>
    <name evidence="3" type="ORF">LTR97_004469</name>
</gene>
<proteinExistence type="predicted"/>
<feature type="compositionally biased region" description="Low complexity" evidence="1">
    <location>
        <begin position="426"/>
        <end position="447"/>
    </location>
</feature>
<evidence type="ECO:0000256" key="1">
    <source>
        <dbReference type="SAM" id="MobiDB-lite"/>
    </source>
</evidence>
<protein>
    <submittedName>
        <fullName evidence="3">Uncharacterized protein</fullName>
    </submittedName>
</protein>
<feature type="compositionally biased region" description="Polar residues" evidence="1">
    <location>
        <begin position="475"/>
        <end position="523"/>
    </location>
</feature>
<reference evidence="3" key="1">
    <citation type="submission" date="2023-08" db="EMBL/GenBank/DDBJ databases">
        <title>Black Yeasts Isolated from many extreme environments.</title>
        <authorList>
            <person name="Coleine C."/>
            <person name="Stajich J.E."/>
            <person name="Selbmann L."/>
        </authorList>
    </citation>
    <scope>NUCLEOTIDE SEQUENCE</scope>
    <source>
        <strain evidence="3">CCFEE 5810</strain>
    </source>
</reference>
<comment type="caution">
    <text evidence="3">The sequence shown here is derived from an EMBL/GenBank/DDBJ whole genome shotgun (WGS) entry which is preliminary data.</text>
</comment>
<feature type="region of interest" description="Disordered" evidence="1">
    <location>
        <begin position="406"/>
        <end position="543"/>
    </location>
</feature>
<feature type="compositionally biased region" description="Pro residues" evidence="1">
    <location>
        <begin position="413"/>
        <end position="425"/>
    </location>
</feature>
<organism evidence="3 4">
    <name type="scientific">Elasticomyces elasticus</name>
    <dbReference type="NCBI Taxonomy" id="574655"/>
    <lineage>
        <taxon>Eukaryota</taxon>
        <taxon>Fungi</taxon>
        <taxon>Dikarya</taxon>
        <taxon>Ascomycota</taxon>
        <taxon>Pezizomycotina</taxon>
        <taxon>Dothideomycetes</taxon>
        <taxon>Dothideomycetidae</taxon>
        <taxon>Mycosphaerellales</taxon>
        <taxon>Teratosphaeriaceae</taxon>
        <taxon>Elasticomyces</taxon>
    </lineage>
</organism>
<evidence type="ECO:0000313" key="3">
    <source>
        <dbReference type="EMBL" id="KAK5701651.1"/>
    </source>
</evidence>
<feature type="chain" id="PRO_5042987518" evidence="2">
    <location>
        <begin position="18"/>
        <end position="817"/>
    </location>
</feature>
<dbReference type="AlphaFoldDB" id="A0AAN7ZP02"/>
<dbReference type="Proteomes" id="UP001310594">
    <property type="component" value="Unassembled WGS sequence"/>
</dbReference>
<feature type="region of interest" description="Disordered" evidence="1">
    <location>
        <begin position="608"/>
        <end position="629"/>
    </location>
</feature>
<feature type="compositionally biased region" description="Low complexity" evidence="1">
    <location>
        <begin position="455"/>
        <end position="469"/>
    </location>
</feature>